<dbReference type="AlphaFoldDB" id="A0A5B9PIP2"/>
<dbReference type="Proteomes" id="UP000322214">
    <property type="component" value="Chromosome"/>
</dbReference>
<dbReference type="KEGG" id="mff:MFFC18_44520"/>
<sequence precursor="true">MIQKFFVAVCCLIAVTLVSETSFAQTSQGNLPNQLFSQYTTQGAASSATAGMYPAPHSVPQNVGGSYYTYQPLMPHEMMYTHSRNYYNYFNDSSYYGGGGSLNITSVRWQNGSSGIAPLPFSNQRLQSLQYKLAKKAYCIGDDCGGSGGRLRGRIGGGCSTCGN</sequence>
<dbReference type="OrthoDB" id="282809at2"/>
<accession>A0A5B9PIP2</accession>
<keyword evidence="1" id="KW-0732">Signal</keyword>
<evidence type="ECO:0000313" key="2">
    <source>
        <dbReference type="EMBL" id="QEG24532.1"/>
    </source>
</evidence>
<proteinExistence type="predicted"/>
<feature type="signal peptide" evidence="1">
    <location>
        <begin position="1"/>
        <end position="24"/>
    </location>
</feature>
<feature type="chain" id="PRO_5022749389" description="Secreted protein" evidence="1">
    <location>
        <begin position="25"/>
        <end position="164"/>
    </location>
</feature>
<dbReference type="EMBL" id="CP042912">
    <property type="protein sequence ID" value="QEG24532.1"/>
    <property type="molecule type" value="Genomic_DNA"/>
</dbReference>
<protein>
    <recommendedName>
        <fullName evidence="4">Secreted protein</fullName>
    </recommendedName>
</protein>
<gene>
    <name evidence="2" type="ORF">MFFC18_44520</name>
</gene>
<evidence type="ECO:0008006" key="4">
    <source>
        <dbReference type="Google" id="ProtNLM"/>
    </source>
</evidence>
<evidence type="ECO:0000313" key="3">
    <source>
        <dbReference type="Proteomes" id="UP000322214"/>
    </source>
</evidence>
<name>A0A5B9PIP2_9BACT</name>
<reference evidence="2 3" key="1">
    <citation type="submission" date="2019-08" db="EMBL/GenBank/DDBJ databases">
        <title>Deep-cultivation of Planctomycetes and their phenomic and genomic characterization uncovers novel biology.</title>
        <authorList>
            <person name="Wiegand S."/>
            <person name="Jogler M."/>
            <person name="Boedeker C."/>
            <person name="Pinto D."/>
            <person name="Vollmers J."/>
            <person name="Rivas-Marin E."/>
            <person name="Kohn T."/>
            <person name="Peeters S.H."/>
            <person name="Heuer A."/>
            <person name="Rast P."/>
            <person name="Oberbeckmann S."/>
            <person name="Bunk B."/>
            <person name="Jeske O."/>
            <person name="Meyerdierks A."/>
            <person name="Storesund J.E."/>
            <person name="Kallscheuer N."/>
            <person name="Luecker S."/>
            <person name="Lage O.M."/>
            <person name="Pohl T."/>
            <person name="Merkel B.J."/>
            <person name="Hornburger P."/>
            <person name="Mueller R.-W."/>
            <person name="Bruemmer F."/>
            <person name="Labrenz M."/>
            <person name="Spormann A.M."/>
            <person name="Op den Camp H."/>
            <person name="Overmann J."/>
            <person name="Amann R."/>
            <person name="Jetten M.S.M."/>
            <person name="Mascher T."/>
            <person name="Medema M.H."/>
            <person name="Devos D.P."/>
            <person name="Kaster A.-K."/>
            <person name="Ovreas L."/>
            <person name="Rohde M."/>
            <person name="Galperin M.Y."/>
            <person name="Jogler C."/>
        </authorList>
    </citation>
    <scope>NUCLEOTIDE SEQUENCE [LARGE SCALE GENOMIC DNA]</scope>
    <source>
        <strain evidence="2 3">FC18</strain>
    </source>
</reference>
<organism evidence="2 3">
    <name type="scientific">Mariniblastus fucicola</name>
    <dbReference type="NCBI Taxonomy" id="980251"/>
    <lineage>
        <taxon>Bacteria</taxon>
        <taxon>Pseudomonadati</taxon>
        <taxon>Planctomycetota</taxon>
        <taxon>Planctomycetia</taxon>
        <taxon>Pirellulales</taxon>
        <taxon>Pirellulaceae</taxon>
        <taxon>Mariniblastus</taxon>
    </lineage>
</organism>
<dbReference type="RefSeq" id="WP_148619026.1">
    <property type="nucleotide sequence ID" value="NZ_CP042912.1"/>
</dbReference>
<dbReference type="STRING" id="980251.GCA_001642875_01117"/>
<evidence type="ECO:0000256" key="1">
    <source>
        <dbReference type="SAM" id="SignalP"/>
    </source>
</evidence>
<keyword evidence="3" id="KW-1185">Reference proteome</keyword>